<dbReference type="Proteomes" id="UP001501490">
    <property type="component" value="Unassembled WGS sequence"/>
</dbReference>
<accession>A0ABP7AMV5</accession>
<dbReference type="EMBL" id="BAABAB010000039">
    <property type="protein sequence ID" value="GAA3636041.1"/>
    <property type="molecule type" value="Genomic_DNA"/>
</dbReference>
<name>A0ABP7AMV5_9ACTN</name>
<gene>
    <name evidence="1" type="ORF">GCM10022236_43340</name>
</gene>
<dbReference type="InterPro" id="IPR019239">
    <property type="entry name" value="VapB_antitoxin"/>
</dbReference>
<keyword evidence="2" id="KW-1185">Reference proteome</keyword>
<sequence>MSRTNIDIDEELVREVMRRFDVATKREAVDLALRRLVGTSATADFLLSLEGTGWQGDLAELRSDSVPAT</sequence>
<dbReference type="Pfam" id="PF09957">
    <property type="entry name" value="VapB_antitoxin"/>
    <property type="match status" value="1"/>
</dbReference>
<reference evidence="2" key="1">
    <citation type="journal article" date="2019" name="Int. J. Syst. Evol. Microbiol.">
        <title>The Global Catalogue of Microorganisms (GCM) 10K type strain sequencing project: providing services to taxonomists for standard genome sequencing and annotation.</title>
        <authorList>
            <consortium name="The Broad Institute Genomics Platform"/>
            <consortium name="The Broad Institute Genome Sequencing Center for Infectious Disease"/>
            <person name="Wu L."/>
            <person name="Ma J."/>
        </authorList>
    </citation>
    <scope>NUCLEOTIDE SEQUENCE [LARGE SCALE GENOMIC DNA]</scope>
    <source>
        <strain evidence="2">JCM 16929</strain>
    </source>
</reference>
<comment type="caution">
    <text evidence="1">The sequence shown here is derived from an EMBL/GenBank/DDBJ whole genome shotgun (WGS) entry which is preliminary data.</text>
</comment>
<protein>
    <submittedName>
        <fullName evidence="1">Type II toxin-antitoxin system VapB family antitoxin</fullName>
    </submittedName>
</protein>
<organism evidence="1 2">
    <name type="scientific">Microlunatus ginsengisoli</name>
    <dbReference type="NCBI Taxonomy" id="363863"/>
    <lineage>
        <taxon>Bacteria</taxon>
        <taxon>Bacillati</taxon>
        <taxon>Actinomycetota</taxon>
        <taxon>Actinomycetes</taxon>
        <taxon>Propionibacteriales</taxon>
        <taxon>Propionibacteriaceae</taxon>
        <taxon>Microlunatus</taxon>
    </lineage>
</organism>
<evidence type="ECO:0000313" key="2">
    <source>
        <dbReference type="Proteomes" id="UP001501490"/>
    </source>
</evidence>
<proteinExistence type="predicted"/>
<evidence type="ECO:0000313" key="1">
    <source>
        <dbReference type="EMBL" id="GAA3636041.1"/>
    </source>
</evidence>
<dbReference type="RefSeq" id="WP_344808502.1">
    <property type="nucleotide sequence ID" value="NZ_BAABAB010000039.1"/>
</dbReference>